<reference evidence="1" key="1">
    <citation type="submission" date="2022-10" db="EMBL/GenBank/DDBJ databases">
        <authorList>
            <person name="Chen Y."/>
            <person name="Dougan E. K."/>
            <person name="Chan C."/>
            <person name="Rhodes N."/>
            <person name="Thang M."/>
        </authorList>
    </citation>
    <scope>NUCLEOTIDE SEQUENCE</scope>
</reference>
<organism evidence="1">
    <name type="scientific">Cladocopium goreaui</name>
    <dbReference type="NCBI Taxonomy" id="2562237"/>
    <lineage>
        <taxon>Eukaryota</taxon>
        <taxon>Sar</taxon>
        <taxon>Alveolata</taxon>
        <taxon>Dinophyceae</taxon>
        <taxon>Suessiales</taxon>
        <taxon>Symbiodiniaceae</taxon>
        <taxon>Cladocopium</taxon>
    </lineage>
</organism>
<evidence type="ECO:0000313" key="2">
    <source>
        <dbReference type="EMBL" id="CAL4770324.1"/>
    </source>
</evidence>
<sequence>MLVLLFEDGLLEPQFNLEPQIKRNNFECGLHDELETLLQRAERIAREANRGDIEGRCWTSEESLSGKVFKTCTLPVLQPTHQEEERAAYARKALHPEATGLAAARPEAETALASRDVTVRSVTRKGSWSATWTPGDLRHALLGWSYEAPVVDTKTFKLQPNQEACLQLQAPFRGVPKLATLWTLVDKVGIRSVTLQGREKSTNAALGAALTSPSPGVTDPGVHRFQLREWPVLEAGTLFFFCVSTGDVKQLLTDSSASKAFLHLPLTNVAAASQDEAGWMILREDGKVPPLYHVRLLLAPTSVDCWMVLTPDMDSYEVYGFAPMDPGSLARHLADGRVAANIIRAGLGMAPLAAGGPAPLPAAPAPPAPIAPAAPPGRKKGEIICEDPNPLPVGHVLMGNKALVPGPGGADACFVKKVSRAEVARYALDDLRILPVVFDGQGVRRREFSDAVASMKDGVPQGGGLQLDGPTSSLNLVKSMRDQNLTPTTFHEYWLRSAEIPKGDRSTYEHECLSRILESLITVDQLNICALQGAELICRRLQVIREAHRISPSSPDYSSADHFMGWKWRRSAQGVDMQLASHVAQALKDEAAIAKEARKRHERLVKSNPCAAKTLGKVLRVEAAVIKNEWWTAAGLCSSVSSKRRSIKVQKKVMDDRGRELVKDPLAFMLRDSEEWGEMVEHDETFQPYMDPRLQADSALYAVFIKDLVDKGMFDFTLRLNVVTTGSAFRKKSLPGYDIMASESMKRQRCLDGWLRVLASMARRLNGCWDMQFILLCVAVCSRDLPVREVARHGRVRETWRYVSGNPVRPREVLVETGDPFSDPSTVKPLAVKRSDPYELNFDFPDIEEDVMQKDQWAECFAIHMQHAEHITLLEDMLLAEAPSRKRKPQVQLVQGLLMADPDAPHNKRMTRDMPKKSLNMTREEKKTMRQQLKQQCQRPKRFQNQTFLETMAVSQPVAEDYHRRMQSFFQFLRMMKMPQVSLRKNTQKLDEACNCFMNYMFDQGFELAEGTKFLAAVCDTFPGCGPKHILARTRRSLQGWLKLEPQRTRPPLPWALVAAMTMHMMKRHQLHAAAAILLSFTAYLRPGEVLDLRKTDLVAPMPRQEHWSLLLHPAERQERSKVGLADESILLDSPLLPWLGPALNRLQTPNNFLLSLTYYDLVQAWQGALKALGLAKDHAVLYQLRHSGPSHDRFFKLRPLTEVKQRGRWAADSTVRRYEAHARLNQEFNDLPKHVQNKAQLAEQEIVKAGPKFFGL</sequence>
<comment type="caution">
    <text evidence="1">The sequence shown here is derived from an EMBL/GenBank/DDBJ whole genome shotgun (WGS) entry which is preliminary data.</text>
</comment>
<protein>
    <submittedName>
        <fullName evidence="2">Homogentisate 1,2-dioxygenase</fullName>
    </submittedName>
</protein>
<dbReference type="EMBL" id="CAMXCT010000768">
    <property type="protein sequence ID" value="CAI3983012.1"/>
    <property type="molecule type" value="Genomic_DNA"/>
</dbReference>
<evidence type="ECO:0000313" key="3">
    <source>
        <dbReference type="Proteomes" id="UP001152797"/>
    </source>
</evidence>
<dbReference type="EMBL" id="CAMXCT030000768">
    <property type="protein sequence ID" value="CAL4770324.1"/>
    <property type="molecule type" value="Genomic_DNA"/>
</dbReference>
<dbReference type="Proteomes" id="UP001152797">
    <property type="component" value="Unassembled WGS sequence"/>
</dbReference>
<reference evidence="2 3" key="2">
    <citation type="submission" date="2024-05" db="EMBL/GenBank/DDBJ databases">
        <authorList>
            <person name="Chen Y."/>
            <person name="Shah S."/>
            <person name="Dougan E. K."/>
            <person name="Thang M."/>
            <person name="Chan C."/>
        </authorList>
    </citation>
    <scope>NUCLEOTIDE SEQUENCE [LARGE SCALE GENOMIC DNA]</scope>
</reference>
<keyword evidence="3" id="KW-1185">Reference proteome</keyword>
<name>A0A9P1C067_9DINO</name>
<dbReference type="EMBL" id="CAMXCT020000768">
    <property type="protein sequence ID" value="CAL1136387.1"/>
    <property type="molecule type" value="Genomic_DNA"/>
</dbReference>
<evidence type="ECO:0000313" key="1">
    <source>
        <dbReference type="EMBL" id="CAI3983012.1"/>
    </source>
</evidence>
<dbReference type="InterPro" id="IPR011010">
    <property type="entry name" value="DNA_brk_join_enz"/>
</dbReference>
<dbReference type="GO" id="GO:0003677">
    <property type="term" value="F:DNA binding"/>
    <property type="evidence" value="ECO:0007669"/>
    <property type="project" value="InterPro"/>
</dbReference>
<accession>A0A9P1C067</accession>
<proteinExistence type="predicted"/>
<dbReference type="SUPFAM" id="SSF56349">
    <property type="entry name" value="DNA breaking-rejoining enzymes"/>
    <property type="match status" value="1"/>
</dbReference>
<dbReference type="AlphaFoldDB" id="A0A9P1C067"/>
<gene>
    <name evidence="1" type="ORF">C1SCF055_LOCUS10664</name>
</gene>